<dbReference type="Pfam" id="PF01612">
    <property type="entry name" value="DNA_pol_A_exo1"/>
    <property type="match status" value="1"/>
</dbReference>
<dbReference type="Gene3D" id="3.30.420.10">
    <property type="entry name" value="Ribonuclease H-like superfamily/Ribonuclease H"/>
    <property type="match status" value="1"/>
</dbReference>
<name>A0A814Z8R8_9BILA</name>
<feature type="compositionally biased region" description="Basic and acidic residues" evidence="1">
    <location>
        <begin position="707"/>
        <end position="722"/>
    </location>
</feature>
<dbReference type="InterPro" id="IPR002562">
    <property type="entry name" value="3'-5'_exonuclease_dom"/>
</dbReference>
<dbReference type="SUPFAM" id="SSF53098">
    <property type="entry name" value="Ribonuclease H-like"/>
    <property type="match status" value="1"/>
</dbReference>
<dbReference type="EMBL" id="CAJNOQ010010022">
    <property type="protein sequence ID" value="CAF1240568.1"/>
    <property type="molecule type" value="Genomic_DNA"/>
</dbReference>
<dbReference type="GO" id="GO:0006139">
    <property type="term" value="P:nucleobase-containing compound metabolic process"/>
    <property type="evidence" value="ECO:0007669"/>
    <property type="project" value="InterPro"/>
</dbReference>
<accession>A0A814Z8R8</accession>
<reference evidence="3" key="1">
    <citation type="submission" date="2021-02" db="EMBL/GenBank/DDBJ databases">
        <authorList>
            <person name="Nowell W R."/>
        </authorList>
    </citation>
    <scope>NUCLEOTIDE SEQUENCE</scope>
</reference>
<keyword evidence="5" id="KW-1185">Reference proteome</keyword>
<evidence type="ECO:0000313" key="3">
    <source>
        <dbReference type="EMBL" id="CAF1240568.1"/>
    </source>
</evidence>
<evidence type="ECO:0000313" key="4">
    <source>
        <dbReference type="EMBL" id="CAF4003076.1"/>
    </source>
</evidence>
<evidence type="ECO:0000256" key="1">
    <source>
        <dbReference type="SAM" id="MobiDB-lite"/>
    </source>
</evidence>
<feature type="compositionally biased region" description="Polar residues" evidence="1">
    <location>
        <begin position="793"/>
        <end position="802"/>
    </location>
</feature>
<feature type="compositionally biased region" description="Basic and acidic residues" evidence="1">
    <location>
        <begin position="672"/>
        <end position="682"/>
    </location>
</feature>
<feature type="region of interest" description="Disordered" evidence="1">
    <location>
        <begin position="609"/>
        <end position="631"/>
    </location>
</feature>
<dbReference type="InterPro" id="IPR036397">
    <property type="entry name" value="RNaseH_sf"/>
</dbReference>
<dbReference type="InterPro" id="IPR012337">
    <property type="entry name" value="RNaseH-like_sf"/>
</dbReference>
<dbReference type="InterPro" id="IPR027417">
    <property type="entry name" value="P-loop_NTPase"/>
</dbReference>
<sequence length="1303" mass="147991">MRCCPEKNDMSYFSCFALRQNLFECFRNTELSSLSVTQSTASSSELHLVNTRKTATLYSCIVQIVYEKLNDEENIYPLSAPLAIIIEASRELAEQTMNQIQHFQSKFINSKIRTVLILNGSATTDTSTILTADILIVVPMCLYQLVIRGAISVSEMNFFMLNDAIPQSLSNTACVFVDNLSHLKQVVVQLEKSDMISFDFEFNQSTISTVQLSNGHCDYVINCTSINRPKETFHILKSIFENYDIVKIGHDTKQDLIFCEKVNIKIINFYDIQYGHFVLMQRTTDNILSLPKICETYGNGKIEFVSPSEKKRFQRKNYDKLTINDELSIQYLRLDVHNLIYVFQQIFILLLFKKIDWKNRTCHDKSSKKKSTQRLLLLSGDKEEDSEEEFPTVTIGLTSDERYELDNSFSSSRQQLWPPPSASASARLDSMRETGAPRWKMFSDDTAPSSSLQSTTQGLSLLPSALASARLDSMRETGASGDNIFSNDIASSSTQSVVNIRVCLDEPPQHMIKLKALLKEHFKNNPLLDTVPDLFIIDLTHDIKFVDISHHINMKQYLMNSMNTVQLYELKNTIHYSGKNQLIYEKVIGDTVFEHDSKKYDDLELRRQMEQREKRGIPVKRKGRPQPSDEAICTDQLQVINEADALDDATSDKENRAADAASSDQPGCARLDSMRRSRKSVEDGAATDSLITDDMQSPIISISSQQKLKETPLRSNEKHKPETTAAQIKGEIAKQKQIHQEQSQMKQQQSTTKKRKTSTITSHNEEQDIGTPSKNIRPDFVTPQRKAERHSTEQQTVQKKTNTASSITITAASPSLMPDPSARLDSTQKRRDFDEEHSDKDSEDEGDASAESAVVKKLKELEKKYDKLRSEYERLKCSHNRLKQSTIPKPDAHTQKYLISIAEHFKAEVAGEDQFDRLAETLRITTARLLLCTRTCMTKTTREILKTVLTPEEIASYKSKDDVAPEVRAAIHVSPTSTEPKFTTDNCTDDLNDWHNDINDKCNDDISHTDDEFNRDEVTSCKCENIECSEAEGYTQTPLQLLHMPIKPQVTEILARSPHLNIQLQSKQSRPIIKDIYDGIRYRSVCENEVGKFLSLTMNTDGIQVSKSSNLSLWVISFVINEIQRKERFKMNNAIIAGICSGSSKPSRNQMRNIFNLIVKELLVLQNGHYYEVASLDSSMIKLKLHLLVACCDKPAAAMIQNIGEPQGIFGCGRCHIEGITVPYSDDQGKRIRVFPITEGDKEEVLRTNETYDECVSFIEQEQQLVKSKMANKKPRNRKLSIIEKEAFKHLKAGHPSIVEVMV</sequence>
<dbReference type="Proteomes" id="UP000681722">
    <property type="component" value="Unassembled WGS sequence"/>
</dbReference>
<comment type="caution">
    <text evidence="3">The sequence shown here is derived from an EMBL/GenBank/DDBJ whole genome shotgun (WGS) entry which is preliminary data.</text>
</comment>
<evidence type="ECO:0000313" key="5">
    <source>
        <dbReference type="Proteomes" id="UP000663829"/>
    </source>
</evidence>
<feature type="compositionally biased region" description="Low complexity" evidence="1">
    <location>
        <begin position="696"/>
        <end position="706"/>
    </location>
</feature>
<protein>
    <recommendedName>
        <fullName evidence="2">3'-5' exonuclease domain-containing protein</fullName>
    </recommendedName>
</protein>
<feature type="region of interest" description="Disordered" evidence="1">
    <location>
        <begin position="409"/>
        <end position="430"/>
    </location>
</feature>
<feature type="compositionally biased region" description="Low complexity" evidence="1">
    <location>
        <begin position="740"/>
        <end position="751"/>
    </location>
</feature>
<gene>
    <name evidence="3" type="ORF">GPM918_LOCUS25637</name>
    <name evidence="4" type="ORF">SRO942_LOCUS25650</name>
</gene>
<proteinExistence type="predicted"/>
<dbReference type="GO" id="GO:0003676">
    <property type="term" value="F:nucleic acid binding"/>
    <property type="evidence" value="ECO:0007669"/>
    <property type="project" value="InterPro"/>
</dbReference>
<dbReference type="GO" id="GO:0008408">
    <property type="term" value="F:3'-5' exonuclease activity"/>
    <property type="evidence" value="ECO:0007669"/>
    <property type="project" value="InterPro"/>
</dbReference>
<dbReference type="Gene3D" id="3.40.50.300">
    <property type="entry name" value="P-loop containing nucleotide triphosphate hydrolases"/>
    <property type="match status" value="1"/>
</dbReference>
<dbReference type="SMART" id="SM00474">
    <property type="entry name" value="35EXOc"/>
    <property type="match status" value="1"/>
</dbReference>
<dbReference type="OrthoDB" id="8194903at2759"/>
<feature type="compositionally biased region" description="Low complexity" evidence="1">
    <location>
        <begin position="803"/>
        <end position="813"/>
    </location>
</feature>
<feature type="region of interest" description="Disordered" evidence="1">
    <location>
        <begin position="648"/>
        <end position="852"/>
    </location>
</feature>
<dbReference type="Proteomes" id="UP000663829">
    <property type="component" value="Unassembled WGS sequence"/>
</dbReference>
<organism evidence="3 5">
    <name type="scientific">Didymodactylos carnosus</name>
    <dbReference type="NCBI Taxonomy" id="1234261"/>
    <lineage>
        <taxon>Eukaryota</taxon>
        <taxon>Metazoa</taxon>
        <taxon>Spiralia</taxon>
        <taxon>Gnathifera</taxon>
        <taxon>Rotifera</taxon>
        <taxon>Eurotatoria</taxon>
        <taxon>Bdelloidea</taxon>
        <taxon>Philodinida</taxon>
        <taxon>Philodinidae</taxon>
        <taxon>Didymodactylos</taxon>
    </lineage>
</organism>
<feature type="compositionally biased region" description="Basic and acidic residues" evidence="1">
    <location>
        <begin position="826"/>
        <end position="840"/>
    </location>
</feature>
<dbReference type="EMBL" id="CAJOBC010010286">
    <property type="protein sequence ID" value="CAF4003076.1"/>
    <property type="molecule type" value="Genomic_DNA"/>
</dbReference>
<feature type="domain" description="3'-5' exonuclease" evidence="2">
    <location>
        <begin position="174"/>
        <end position="351"/>
    </location>
</feature>
<evidence type="ECO:0000259" key="2">
    <source>
        <dbReference type="SMART" id="SM00474"/>
    </source>
</evidence>